<dbReference type="InterPro" id="IPR036791">
    <property type="entry name" value="Ribosomal_bL9_C_sf"/>
</dbReference>
<keyword evidence="5 7" id="KW-0687">Ribonucleoprotein</keyword>
<dbReference type="EMBL" id="CP023994">
    <property type="protein sequence ID" value="AWR20644.1"/>
    <property type="molecule type" value="Genomic_DNA"/>
</dbReference>
<dbReference type="GO" id="GO:0005840">
    <property type="term" value="C:ribosome"/>
    <property type="evidence" value="ECO:0007669"/>
    <property type="project" value="UniProtKB-KW"/>
</dbReference>
<dbReference type="KEGG" id="aum:AURMO_00019"/>
<reference evidence="9 10" key="1">
    <citation type="submission" date="2017-10" db="EMBL/GenBank/DDBJ databases">
        <title>Genome of an Actinobacterium that displays light-enhanced growth.</title>
        <authorList>
            <person name="Maresca J.A."/>
            <person name="Hempel P."/>
            <person name="Shevchenko O."/>
            <person name="Miller K.J."/>
            <person name="Hahn M.W."/>
        </authorList>
    </citation>
    <scope>NUCLEOTIDE SEQUENCE [LARGE SCALE GENOMIC DNA]</scope>
    <source>
        <strain evidence="9 10">MWH-Mo1</strain>
    </source>
</reference>
<evidence type="ECO:0000313" key="9">
    <source>
        <dbReference type="EMBL" id="AWR20644.1"/>
    </source>
</evidence>
<name>A0A2Z3RWW1_9MICO</name>
<evidence type="ECO:0000256" key="2">
    <source>
        <dbReference type="ARBA" id="ARBA00022730"/>
    </source>
</evidence>
<dbReference type="Proteomes" id="UP000246894">
    <property type="component" value="Chromosome"/>
</dbReference>
<evidence type="ECO:0000256" key="1">
    <source>
        <dbReference type="ARBA" id="ARBA00010605"/>
    </source>
</evidence>
<keyword evidence="10" id="KW-1185">Reference proteome</keyword>
<dbReference type="InterPro" id="IPR020070">
    <property type="entry name" value="Ribosomal_bL9_N"/>
</dbReference>
<dbReference type="NCBIfam" id="TIGR00158">
    <property type="entry name" value="L9"/>
    <property type="match status" value="1"/>
</dbReference>
<feature type="domain" description="Ribosomal protein L9" evidence="8">
    <location>
        <begin position="14"/>
        <end position="41"/>
    </location>
</feature>
<proteinExistence type="inferred from homology"/>
<evidence type="ECO:0000259" key="8">
    <source>
        <dbReference type="PROSITE" id="PS00651"/>
    </source>
</evidence>
<dbReference type="InterPro" id="IPR000244">
    <property type="entry name" value="Ribosomal_bL9"/>
</dbReference>
<evidence type="ECO:0000256" key="6">
    <source>
        <dbReference type="ARBA" id="ARBA00035292"/>
    </source>
</evidence>
<dbReference type="GO" id="GO:1990904">
    <property type="term" value="C:ribonucleoprotein complex"/>
    <property type="evidence" value="ECO:0007669"/>
    <property type="project" value="UniProtKB-KW"/>
</dbReference>
<dbReference type="InterPro" id="IPR036935">
    <property type="entry name" value="Ribosomal_bL9_N_sf"/>
</dbReference>
<gene>
    <name evidence="7" type="primary">rplI</name>
    <name evidence="9" type="ORF">AURMO_00019</name>
</gene>
<dbReference type="GO" id="GO:0019843">
    <property type="term" value="F:rRNA binding"/>
    <property type="evidence" value="ECO:0007669"/>
    <property type="project" value="UniProtKB-UniRule"/>
</dbReference>
<dbReference type="InterPro" id="IPR020069">
    <property type="entry name" value="Ribosomal_bL9_C"/>
</dbReference>
<comment type="similarity">
    <text evidence="1 7">Belongs to the bacterial ribosomal protein bL9 family.</text>
</comment>
<dbReference type="SUPFAM" id="SSF55658">
    <property type="entry name" value="L9 N-domain-like"/>
    <property type="match status" value="1"/>
</dbReference>
<evidence type="ECO:0000256" key="7">
    <source>
        <dbReference type="HAMAP-Rule" id="MF_00503"/>
    </source>
</evidence>
<keyword evidence="3 7" id="KW-0694">RNA-binding</keyword>
<comment type="function">
    <text evidence="7">Binds to the 23S rRNA.</text>
</comment>
<dbReference type="Pfam" id="PF01281">
    <property type="entry name" value="Ribosomal_L9_N"/>
    <property type="match status" value="1"/>
</dbReference>
<dbReference type="InterPro" id="IPR020594">
    <property type="entry name" value="Ribosomal_bL9_bac/chp"/>
</dbReference>
<dbReference type="PANTHER" id="PTHR21368">
    <property type="entry name" value="50S RIBOSOMAL PROTEIN L9"/>
    <property type="match status" value="1"/>
</dbReference>
<sequence>MSKLILTNEVSGVGSAGDVVEVKNGFARNYLIPQGLAVVWSRGGEKQVEQIRAARTARELATLEEAQALKSKIEGTKVKLAVKVGRDGRLFGSVKTDHIAAAVESAGVGVIDKRKIEIANPIKFTGEHEATVRLRDDIVATITIQVVAAK</sequence>
<keyword evidence="2 7" id="KW-0699">rRNA-binding</keyword>
<dbReference type="Gene3D" id="3.10.430.100">
    <property type="entry name" value="Ribosomal protein L9, C-terminal domain"/>
    <property type="match status" value="1"/>
</dbReference>
<dbReference type="HAMAP" id="MF_00503">
    <property type="entry name" value="Ribosomal_bL9"/>
    <property type="match status" value="1"/>
</dbReference>
<evidence type="ECO:0000256" key="3">
    <source>
        <dbReference type="ARBA" id="ARBA00022884"/>
    </source>
</evidence>
<dbReference type="GO" id="GO:0006412">
    <property type="term" value="P:translation"/>
    <property type="evidence" value="ECO:0007669"/>
    <property type="project" value="UniProtKB-UniRule"/>
</dbReference>
<evidence type="ECO:0000313" key="10">
    <source>
        <dbReference type="Proteomes" id="UP000246894"/>
    </source>
</evidence>
<organism evidence="9 10">
    <name type="scientific">Aurantimicrobium photophilum</name>
    <dbReference type="NCBI Taxonomy" id="1987356"/>
    <lineage>
        <taxon>Bacteria</taxon>
        <taxon>Bacillati</taxon>
        <taxon>Actinomycetota</taxon>
        <taxon>Actinomycetes</taxon>
        <taxon>Micrococcales</taxon>
        <taxon>Microbacteriaceae</taxon>
        <taxon>Aurantimicrobium</taxon>
    </lineage>
</organism>
<dbReference type="PROSITE" id="PS00651">
    <property type="entry name" value="RIBOSOMAL_L9"/>
    <property type="match status" value="1"/>
</dbReference>
<dbReference type="InterPro" id="IPR009027">
    <property type="entry name" value="Ribosomal_bL9/RNase_H1_N"/>
</dbReference>
<accession>A0A2Z3RWW1</accession>
<evidence type="ECO:0000256" key="4">
    <source>
        <dbReference type="ARBA" id="ARBA00022980"/>
    </source>
</evidence>
<dbReference type="GO" id="GO:0003735">
    <property type="term" value="F:structural constituent of ribosome"/>
    <property type="evidence" value="ECO:0007669"/>
    <property type="project" value="InterPro"/>
</dbReference>
<dbReference type="SUPFAM" id="SSF55653">
    <property type="entry name" value="Ribosomal protein L9 C-domain"/>
    <property type="match status" value="1"/>
</dbReference>
<dbReference type="OrthoDB" id="9788336at2"/>
<dbReference type="AlphaFoldDB" id="A0A2Z3RWW1"/>
<protein>
    <recommendedName>
        <fullName evidence="6 7">Large ribosomal subunit protein bL9</fullName>
    </recommendedName>
</protein>
<dbReference type="RefSeq" id="WP_110232580.1">
    <property type="nucleotide sequence ID" value="NZ_CP023994.1"/>
</dbReference>
<dbReference type="FunFam" id="3.40.5.10:FF:000003">
    <property type="entry name" value="50S ribosomal protein L9"/>
    <property type="match status" value="1"/>
</dbReference>
<evidence type="ECO:0000256" key="5">
    <source>
        <dbReference type="ARBA" id="ARBA00023274"/>
    </source>
</evidence>
<dbReference type="Pfam" id="PF03948">
    <property type="entry name" value="Ribosomal_L9_C"/>
    <property type="match status" value="1"/>
</dbReference>
<dbReference type="Gene3D" id="3.40.5.10">
    <property type="entry name" value="Ribosomal protein L9, N-terminal domain"/>
    <property type="match status" value="1"/>
</dbReference>
<keyword evidence="4 7" id="KW-0689">Ribosomal protein</keyword>